<dbReference type="Gene3D" id="3.20.20.370">
    <property type="entry name" value="Glycoside hydrolase/deacetylase"/>
    <property type="match status" value="1"/>
</dbReference>
<evidence type="ECO:0000313" key="2">
    <source>
        <dbReference type="EMBL" id="MYM80899.1"/>
    </source>
</evidence>
<dbReference type="InterPro" id="IPR011330">
    <property type="entry name" value="Glyco_hydro/deAcase_b/a-brl"/>
</dbReference>
<dbReference type="Pfam" id="PF01522">
    <property type="entry name" value="Polysacc_deac_1"/>
    <property type="match status" value="1"/>
</dbReference>
<dbReference type="AlphaFoldDB" id="A0A6L8MEX1"/>
<reference evidence="2 3" key="1">
    <citation type="submission" date="2019-12" db="EMBL/GenBank/DDBJ databases">
        <title>Novel species isolated from a subtropical stream in China.</title>
        <authorList>
            <person name="Lu H."/>
        </authorList>
    </citation>
    <scope>NUCLEOTIDE SEQUENCE [LARGE SCALE GENOMIC DNA]</scope>
    <source>
        <strain evidence="2 3">FT50W</strain>
    </source>
</reference>
<proteinExistence type="predicted"/>
<dbReference type="GO" id="GO:0016810">
    <property type="term" value="F:hydrolase activity, acting on carbon-nitrogen (but not peptide) bonds"/>
    <property type="evidence" value="ECO:0007669"/>
    <property type="project" value="InterPro"/>
</dbReference>
<dbReference type="InterPro" id="IPR002509">
    <property type="entry name" value="NODB_dom"/>
</dbReference>
<evidence type="ECO:0000259" key="1">
    <source>
        <dbReference type="Pfam" id="PF01522"/>
    </source>
</evidence>
<feature type="domain" description="NodB homology" evidence="1">
    <location>
        <begin position="43"/>
        <end position="168"/>
    </location>
</feature>
<sequence>MLVCLTIDTEFSIGGAFTDAARRPVGDAMVRCAINGRSQGLDFMLDCLQRNGLQATFFVETLQRHYFGAADPMGPLARRIADAGHEVQLHLHPCWAVFQHPDWRERVGRQPRQDEFVGRDPASTGALLRQGLSAFADWGLAPPQVFRAGNMQHDNALYAVLAKVGIPYASNVGLAIYDSGLEEYRLYAGRHLRHGVLECPVLTFSDWRLFRPHLKTLTVSGTGLGQTIALLERVRAVGLEQVVLLTHPFEYVQSRNGDFDVLRTHALNQNRLRGLCDYLGAHRGQYQACGMAVAAAQPLTAVSDANPLLHSPAWRSAGRLASQLLYDRYGTWRLAQGVQA</sequence>
<dbReference type="EMBL" id="WWCP01000002">
    <property type="protein sequence ID" value="MYM80899.1"/>
    <property type="molecule type" value="Genomic_DNA"/>
</dbReference>
<dbReference type="GO" id="GO:0005975">
    <property type="term" value="P:carbohydrate metabolic process"/>
    <property type="evidence" value="ECO:0007669"/>
    <property type="project" value="InterPro"/>
</dbReference>
<evidence type="ECO:0000313" key="3">
    <source>
        <dbReference type="Proteomes" id="UP000474565"/>
    </source>
</evidence>
<name>A0A6L8MEX1_9BURK</name>
<dbReference type="Proteomes" id="UP000474565">
    <property type="component" value="Unassembled WGS sequence"/>
</dbReference>
<comment type="caution">
    <text evidence="2">The sequence shown here is derived from an EMBL/GenBank/DDBJ whole genome shotgun (WGS) entry which is preliminary data.</text>
</comment>
<accession>A0A6L8MEX1</accession>
<gene>
    <name evidence="2" type="ORF">GTP44_02840</name>
</gene>
<dbReference type="RefSeq" id="WP_161018241.1">
    <property type="nucleotide sequence ID" value="NZ_WWCP01000002.1"/>
</dbReference>
<organism evidence="2 3">
    <name type="scientific">Duganella lactea</name>
    <dbReference type="NCBI Taxonomy" id="2692173"/>
    <lineage>
        <taxon>Bacteria</taxon>
        <taxon>Pseudomonadati</taxon>
        <taxon>Pseudomonadota</taxon>
        <taxon>Betaproteobacteria</taxon>
        <taxon>Burkholderiales</taxon>
        <taxon>Oxalobacteraceae</taxon>
        <taxon>Telluria group</taxon>
        <taxon>Duganella</taxon>
    </lineage>
</organism>
<dbReference type="SUPFAM" id="SSF88713">
    <property type="entry name" value="Glycoside hydrolase/deacetylase"/>
    <property type="match status" value="1"/>
</dbReference>
<protein>
    <submittedName>
        <fullName evidence="2">Polysaccharide deacetylase</fullName>
    </submittedName>
</protein>